<feature type="coiled-coil region" evidence="9">
    <location>
        <begin position="314"/>
        <end position="355"/>
    </location>
</feature>
<keyword evidence="8" id="KW-0206">Cytoskeleton</keyword>
<dbReference type="GO" id="GO:0060271">
    <property type="term" value="P:cilium assembly"/>
    <property type="evidence" value="ECO:0007669"/>
    <property type="project" value="TreeGrafter"/>
</dbReference>
<keyword evidence="5" id="KW-0493">Microtubule</keyword>
<keyword evidence="11" id="KW-1185">Reference proteome</keyword>
<reference evidence="10" key="2">
    <citation type="submission" date="2021-08" db="EMBL/GenBank/DDBJ databases">
        <authorList>
            <person name="Eriksson T."/>
        </authorList>
    </citation>
    <scope>NUCLEOTIDE SEQUENCE</scope>
    <source>
        <strain evidence="10">Stoneville</strain>
        <tissue evidence="10">Whole head</tissue>
    </source>
</reference>
<evidence type="ECO:0000256" key="8">
    <source>
        <dbReference type="ARBA" id="ARBA00023212"/>
    </source>
</evidence>
<evidence type="ECO:0000256" key="6">
    <source>
        <dbReference type="ARBA" id="ARBA00022794"/>
    </source>
</evidence>
<name>A0A8J6LAI2_TENMO</name>
<evidence type="ECO:0000313" key="10">
    <source>
        <dbReference type="EMBL" id="KAH0812258.1"/>
    </source>
</evidence>
<comment type="caution">
    <text evidence="10">The sequence shown here is derived from an EMBL/GenBank/DDBJ whole genome shotgun (WGS) entry which is preliminary data.</text>
</comment>
<evidence type="ECO:0000256" key="4">
    <source>
        <dbReference type="ARBA" id="ARBA00022490"/>
    </source>
</evidence>
<protein>
    <recommendedName>
        <fullName evidence="3">Centrosomal protein of 162 kDa</fullName>
    </recommendedName>
</protein>
<organism evidence="10 11">
    <name type="scientific">Tenebrio molitor</name>
    <name type="common">Yellow mealworm beetle</name>
    <dbReference type="NCBI Taxonomy" id="7067"/>
    <lineage>
        <taxon>Eukaryota</taxon>
        <taxon>Metazoa</taxon>
        <taxon>Ecdysozoa</taxon>
        <taxon>Arthropoda</taxon>
        <taxon>Hexapoda</taxon>
        <taxon>Insecta</taxon>
        <taxon>Pterygota</taxon>
        <taxon>Neoptera</taxon>
        <taxon>Endopterygota</taxon>
        <taxon>Coleoptera</taxon>
        <taxon>Polyphaga</taxon>
        <taxon>Cucujiformia</taxon>
        <taxon>Tenebrionidae</taxon>
        <taxon>Tenebrio</taxon>
    </lineage>
</organism>
<dbReference type="PANTHER" id="PTHR34031:SF1">
    <property type="entry name" value="CENTROSOMAL PROTEIN OF 162 KDA"/>
    <property type="match status" value="1"/>
</dbReference>
<gene>
    <name evidence="10" type="ORF">GEV33_010533</name>
</gene>
<dbReference type="AlphaFoldDB" id="A0A8J6LAI2"/>
<keyword evidence="4" id="KW-0963">Cytoplasm</keyword>
<evidence type="ECO:0000256" key="3">
    <source>
        <dbReference type="ARBA" id="ARBA00021406"/>
    </source>
</evidence>
<evidence type="ECO:0000313" key="11">
    <source>
        <dbReference type="Proteomes" id="UP000719412"/>
    </source>
</evidence>
<accession>A0A8J6LAI2</accession>
<dbReference type="Proteomes" id="UP000719412">
    <property type="component" value="Unassembled WGS sequence"/>
</dbReference>
<dbReference type="GO" id="GO:0005879">
    <property type="term" value="C:axonemal microtubule"/>
    <property type="evidence" value="ECO:0007669"/>
    <property type="project" value="TreeGrafter"/>
</dbReference>
<dbReference type="InterPro" id="IPR038774">
    <property type="entry name" value="CEP162-like"/>
</dbReference>
<proteinExistence type="inferred from homology"/>
<evidence type="ECO:0000256" key="9">
    <source>
        <dbReference type="SAM" id="Coils"/>
    </source>
</evidence>
<evidence type="ECO:0000256" key="5">
    <source>
        <dbReference type="ARBA" id="ARBA00022701"/>
    </source>
</evidence>
<keyword evidence="6" id="KW-0970">Cilium biogenesis/degradation</keyword>
<evidence type="ECO:0000256" key="7">
    <source>
        <dbReference type="ARBA" id="ARBA00023054"/>
    </source>
</evidence>
<evidence type="ECO:0000256" key="2">
    <source>
        <dbReference type="ARBA" id="ARBA00009485"/>
    </source>
</evidence>
<evidence type="ECO:0000256" key="1">
    <source>
        <dbReference type="ARBA" id="ARBA00004114"/>
    </source>
</evidence>
<sequence>MLVDGRGNFFGNLRSHLAPFVVLRDLPAVELQQTSALLDQTKAALSAKTLCSPEINLELEKTLEELKDSKEVNTALQLQLDTISKTHCLLKNSYEDLLSSNKTLERRVLELDATLTKYKTELLNLQNQKDKLLENEINLNKLLEIEKLQAKSLKLQNEKDAKCIQDLNRQIKEMERIIARKHPDSVSALIVAAKNDATESNLTARKILEDRIKILEEDASNRDSQSSRIFLDIQEKFNQMKLKYESHIEDLELHVNDLKVQLKRRIDTYDVYTQTHNDEAKIPQKDTFTVSTQTEQKSTRRAEIKEDAHLIATIRGLQADLTNKEKVVSKLQRELDELRKTNRKLQKEREGSLRSLNERKEFRSYPEKLAAQVKTSVDEEEVKFLKAERDKMKQQLCRIEQDYQNLKGKRLHDLSALQEAHEREIATYIANVTPLREQLELQQVSLSTVQSQLSAAKQELVIVTVERDHLNDQLNQMGEKKQRGQSDAAEIEALQKKIAFLEKRYEEREFRLRAIVHGLAQKNVTNRSCEQCGERQKQLVGYKVELDQLLATLRALK</sequence>
<reference evidence="10" key="1">
    <citation type="journal article" date="2020" name="J Insects Food Feed">
        <title>The yellow mealworm (Tenebrio molitor) genome: a resource for the emerging insects as food and feed industry.</title>
        <authorList>
            <person name="Eriksson T."/>
            <person name="Andere A."/>
            <person name="Kelstrup H."/>
            <person name="Emery V."/>
            <person name="Picard C."/>
        </authorList>
    </citation>
    <scope>NUCLEOTIDE SEQUENCE</scope>
    <source>
        <strain evidence="10">Stoneville</strain>
        <tissue evidence="10">Whole head</tissue>
    </source>
</reference>
<comment type="subcellular location">
    <subcellularLocation>
        <location evidence="1">Cytoplasm</location>
        <location evidence="1">Cytoskeleton</location>
        <location evidence="1">Microtubule organizing center</location>
        <location evidence="1">Centrosome</location>
        <location evidence="1">Centriole</location>
    </subcellularLocation>
</comment>
<dbReference type="GO" id="GO:0005814">
    <property type="term" value="C:centriole"/>
    <property type="evidence" value="ECO:0007669"/>
    <property type="project" value="UniProtKB-SubCell"/>
</dbReference>
<feature type="coiled-coil region" evidence="9">
    <location>
        <begin position="59"/>
        <end position="142"/>
    </location>
</feature>
<keyword evidence="7 9" id="KW-0175">Coiled coil</keyword>
<comment type="similarity">
    <text evidence="2">Belongs to the CEP162 family.</text>
</comment>
<dbReference type="EMBL" id="JABDTM020026194">
    <property type="protein sequence ID" value="KAH0812258.1"/>
    <property type="molecule type" value="Genomic_DNA"/>
</dbReference>
<dbReference type="PANTHER" id="PTHR34031">
    <property type="entry name" value="CENTROSOMAL PROTEIN OF 162 KDA"/>
    <property type="match status" value="1"/>
</dbReference>